<gene>
    <name evidence="2" type="ORF">CKA81_05370</name>
</gene>
<dbReference type="InterPro" id="IPR014710">
    <property type="entry name" value="RmlC-like_jellyroll"/>
</dbReference>
<evidence type="ECO:0000313" key="3">
    <source>
        <dbReference type="Proteomes" id="UP000283474"/>
    </source>
</evidence>
<keyword evidence="3" id="KW-1185">Reference proteome</keyword>
<dbReference type="Gene3D" id="2.60.120.10">
    <property type="entry name" value="Jelly Rolls"/>
    <property type="match status" value="1"/>
</dbReference>
<dbReference type="CDD" id="cd06121">
    <property type="entry name" value="cupin_YML079wp"/>
    <property type="match status" value="1"/>
</dbReference>
<evidence type="ECO:0000259" key="1">
    <source>
        <dbReference type="Pfam" id="PF06172"/>
    </source>
</evidence>
<dbReference type="OrthoDB" id="9798288at2"/>
<evidence type="ECO:0000313" key="2">
    <source>
        <dbReference type="EMBL" id="QAA93326.1"/>
    </source>
</evidence>
<dbReference type="EMBL" id="CP022987">
    <property type="protein sequence ID" value="QAA93326.1"/>
    <property type="molecule type" value="Genomic_DNA"/>
</dbReference>
<dbReference type="PANTHER" id="PTHR33387">
    <property type="entry name" value="RMLC-LIKE JELLY ROLL FOLD PROTEIN"/>
    <property type="match status" value="1"/>
</dbReference>
<dbReference type="InterPro" id="IPR011051">
    <property type="entry name" value="RmlC_Cupin_sf"/>
</dbReference>
<dbReference type="InterPro" id="IPR039935">
    <property type="entry name" value="YML079W-like"/>
</dbReference>
<dbReference type="KEGG" id="pus:CKA81_05370"/>
<dbReference type="PANTHER" id="PTHR33387:SF3">
    <property type="entry name" value="DUF985 DOMAIN-CONTAINING PROTEIN"/>
    <property type="match status" value="1"/>
</dbReference>
<name>A0A410GAL5_9BURK</name>
<accession>A0A410GAL5</accession>
<reference evidence="2 3" key="1">
    <citation type="submission" date="2017-08" db="EMBL/GenBank/DDBJ databases">
        <authorList>
            <person name="Park S.-J."/>
            <person name="Kim H."/>
        </authorList>
    </citation>
    <scope>NUCLEOTIDE SEQUENCE [LARGE SCALE GENOMIC DNA]</scope>
    <source>
        <strain evidence="3">ye3</strain>
    </source>
</reference>
<dbReference type="InterPro" id="IPR009327">
    <property type="entry name" value="Cupin_DUF985"/>
</dbReference>
<sequence>MSTPDDVQRLIRQFDLIPHPEGGHYVETYRSAENIIRHPRGLERSASTAIYYLLNAGAYSAWHRIASDEMWHFYCGHPLLVHVIAADGELTTHRLGNPLLSDDAQFQVLVPAHAWFSAELVDPQHYAFVGCTVAPGFEFAEFELGVEDAMHAQYPQHGDLIRRLVSRHR</sequence>
<dbReference type="AlphaFoldDB" id="A0A410GAL5"/>
<dbReference type="RefSeq" id="WP_128354369.1">
    <property type="nucleotide sequence ID" value="NZ_CP022987.1"/>
</dbReference>
<proteinExistence type="predicted"/>
<feature type="domain" description="DUF985" evidence="1">
    <location>
        <begin position="8"/>
        <end position="144"/>
    </location>
</feature>
<dbReference type="Proteomes" id="UP000283474">
    <property type="component" value="Chromosome"/>
</dbReference>
<protein>
    <recommendedName>
        <fullName evidence="1">DUF985 domain-containing protein</fullName>
    </recommendedName>
</protein>
<dbReference type="Pfam" id="PF06172">
    <property type="entry name" value="Cupin_5"/>
    <property type="match status" value="1"/>
</dbReference>
<organism evidence="2 3">
    <name type="scientific">Pollutimonas thiosulfatoxidans</name>
    <dbReference type="NCBI Taxonomy" id="2028345"/>
    <lineage>
        <taxon>Bacteria</taxon>
        <taxon>Pseudomonadati</taxon>
        <taxon>Pseudomonadota</taxon>
        <taxon>Betaproteobacteria</taxon>
        <taxon>Burkholderiales</taxon>
        <taxon>Alcaligenaceae</taxon>
        <taxon>Pollutimonas</taxon>
    </lineage>
</organism>
<dbReference type="SUPFAM" id="SSF51182">
    <property type="entry name" value="RmlC-like cupins"/>
    <property type="match status" value="1"/>
</dbReference>